<feature type="transmembrane region" description="Helical" evidence="11">
    <location>
        <begin position="62"/>
        <end position="83"/>
    </location>
</feature>
<dbReference type="NCBIfam" id="NF003114">
    <property type="entry name" value="PRK04032.1"/>
    <property type="match status" value="1"/>
</dbReference>
<dbReference type="HAMAP" id="MF_01117">
    <property type="entry name" value="CDP_archaeol_synth"/>
    <property type="match status" value="1"/>
</dbReference>
<dbReference type="PANTHER" id="PTHR39650">
    <property type="entry name" value="CDP-ARCHAEOL SYNTHASE"/>
    <property type="match status" value="1"/>
</dbReference>
<dbReference type="GO" id="GO:0046474">
    <property type="term" value="P:glycerophospholipid biosynthetic process"/>
    <property type="evidence" value="ECO:0007669"/>
    <property type="project" value="UniProtKB-UniRule"/>
</dbReference>
<sequence>MSVVNEIARVLWILLPAYVANGTPVVVARLLHELGFRRHPVDFGKSFIDGRRLFGDNKSWEGLITGILAGICTGYVQSLYPLIEGASSTVTLGLALSIGTMMGDLLGAFIKRRIGLRPGEPLPLVDQLLFIITALGFSITLKLLSFSFFEWLIAIALTFILHVITNFLAYSIGLKSVPW</sequence>
<keyword evidence="3 11" id="KW-0808">Transferase</keyword>
<proteinExistence type="inferred from homology"/>
<evidence type="ECO:0000256" key="6">
    <source>
        <dbReference type="ARBA" id="ARBA00022989"/>
    </source>
</evidence>
<evidence type="ECO:0000256" key="1">
    <source>
        <dbReference type="ARBA" id="ARBA00022475"/>
    </source>
</evidence>
<accession>A0A7C4BCW4</accession>
<evidence type="ECO:0000256" key="5">
    <source>
        <dbReference type="ARBA" id="ARBA00022842"/>
    </source>
</evidence>
<dbReference type="Pfam" id="PF01864">
    <property type="entry name" value="CarS-like"/>
    <property type="match status" value="1"/>
</dbReference>
<evidence type="ECO:0000256" key="3">
    <source>
        <dbReference type="ARBA" id="ARBA00022679"/>
    </source>
</evidence>
<comment type="caution">
    <text evidence="12">The sequence shown here is derived from an EMBL/GenBank/DDBJ whole genome shotgun (WGS) entry which is preliminary data.</text>
</comment>
<dbReference type="GO" id="GO:0005886">
    <property type="term" value="C:plasma membrane"/>
    <property type="evidence" value="ECO:0007669"/>
    <property type="project" value="UniProtKB-SubCell"/>
</dbReference>
<protein>
    <recommendedName>
        <fullName evidence="11">CDP-archaeol synthase</fullName>
        <ecNumber evidence="11">2.7.7.67</ecNumber>
    </recommendedName>
    <alternativeName>
        <fullName evidence="11">CDP-2,3-bis-(O-geranylgeranyl)-sn-glycerol synthase</fullName>
    </alternativeName>
</protein>
<keyword evidence="2 11" id="KW-0444">Lipid biosynthesis</keyword>
<evidence type="ECO:0000313" key="12">
    <source>
        <dbReference type="EMBL" id="HGI88313.1"/>
    </source>
</evidence>
<feature type="transmembrane region" description="Helical" evidence="11">
    <location>
        <begin position="89"/>
        <end position="110"/>
    </location>
</feature>
<evidence type="ECO:0000256" key="7">
    <source>
        <dbReference type="ARBA" id="ARBA00023098"/>
    </source>
</evidence>
<keyword evidence="5 11" id="KW-0460">Magnesium</keyword>
<comment type="pathway">
    <text evidence="11">Membrane lipid metabolism; glycerophospholipid metabolism.</text>
</comment>
<dbReference type="UniPathway" id="UPA00940"/>
<dbReference type="InterPro" id="IPR032690">
    <property type="entry name" value="CarS"/>
</dbReference>
<reference evidence="12" key="1">
    <citation type="journal article" date="2020" name="mSystems">
        <title>Genome- and Community-Level Interaction Insights into Carbon Utilization and Element Cycling Functions of Hydrothermarchaeota in Hydrothermal Sediment.</title>
        <authorList>
            <person name="Zhou Z."/>
            <person name="Liu Y."/>
            <person name="Xu W."/>
            <person name="Pan J."/>
            <person name="Luo Z.H."/>
            <person name="Li M."/>
        </authorList>
    </citation>
    <scope>NUCLEOTIDE SEQUENCE [LARGE SCALE GENOMIC DNA]</scope>
    <source>
        <strain evidence="12">SpSt-732</strain>
    </source>
</reference>
<dbReference type="EMBL" id="DTFF01000064">
    <property type="protein sequence ID" value="HGI88313.1"/>
    <property type="molecule type" value="Genomic_DNA"/>
</dbReference>
<dbReference type="GO" id="GO:0043338">
    <property type="term" value="F:CDP-2,3-bis-(O-geranylgeranyl)-sn-glycerol synthase activity"/>
    <property type="evidence" value="ECO:0007669"/>
    <property type="project" value="UniProtKB-EC"/>
</dbReference>
<keyword evidence="12" id="KW-0548">Nucleotidyltransferase</keyword>
<evidence type="ECO:0000256" key="11">
    <source>
        <dbReference type="HAMAP-Rule" id="MF_01117"/>
    </source>
</evidence>
<keyword evidence="4 11" id="KW-0812">Transmembrane</keyword>
<dbReference type="PANTHER" id="PTHR39650:SF1">
    <property type="entry name" value="CDP-ARCHAEOL SYNTHASE"/>
    <property type="match status" value="1"/>
</dbReference>
<keyword evidence="8 11" id="KW-0472">Membrane</keyword>
<comment type="function">
    <text evidence="11">Catalyzes the formation of CDP-2,3-bis-(O-geranylgeranyl)-sn-glycerol (CDP-archaeol) from 2,3-bis-(O-geranylgeranyl)-sn-glycerol 1-phosphate (DGGGP) and CTP. This reaction is the third ether-bond-formation step in the biosynthesis of archaeal membrane lipids.</text>
</comment>
<feature type="transmembrane region" description="Helical" evidence="11">
    <location>
        <begin position="12"/>
        <end position="31"/>
    </location>
</feature>
<comment type="cofactor">
    <cofactor evidence="11">
        <name>Mg(2+)</name>
        <dbReference type="ChEBI" id="CHEBI:18420"/>
    </cofactor>
</comment>
<keyword evidence="7 11" id="KW-0443">Lipid metabolism</keyword>
<evidence type="ECO:0000256" key="9">
    <source>
        <dbReference type="ARBA" id="ARBA00023209"/>
    </source>
</evidence>
<name>A0A7C4BCW4_9CREN</name>
<comment type="similarity">
    <text evidence="11">Belongs to the CDP-archaeol synthase family.</text>
</comment>
<dbReference type="AlphaFoldDB" id="A0A7C4BCW4"/>
<dbReference type="EC" id="2.7.7.67" evidence="11"/>
<feature type="transmembrane region" description="Helical" evidence="11">
    <location>
        <begin position="122"/>
        <end position="145"/>
    </location>
</feature>
<feature type="transmembrane region" description="Helical" evidence="11">
    <location>
        <begin position="151"/>
        <end position="173"/>
    </location>
</feature>
<gene>
    <name evidence="11" type="primary">carS</name>
    <name evidence="12" type="ORF">ENV14_08025</name>
</gene>
<keyword evidence="1 11" id="KW-1003">Cell membrane</keyword>
<dbReference type="InterPro" id="IPR002726">
    <property type="entry name" value="CarS_archaea"/>
</dbReference>
<keyword evidence="10 11" id="KW-1208">Phospholipid metabolism</keyword>
<comment type="catalytic activity">
    <reaction evidence="11">
        <text>2,3-bis-O-(geranylgeranyl)-sn-glycerol 1-phosphate + CTP + H(+) = CDP-2,3-bis-O-(geranylgeranyl)-sn-glycerol + diphosphate</text>
        <dbReference type="Rhea" id="RHEA:25690"/>
        <dbReference type="ChEBI" id="CHEBI:15378"/>
        <dbReference type="ChEBI" id="CHEBI:33019"/>
        <dbReference type="ChEBI" id="CHEBI:37563"/>
        <dbReference type="ChEBI" id="CHEBI:58837"/>
        <dbReference type="ChEBI" id="CHEBI:58838"/>
        <dbReference type="EC" id="2.7.7.67"/>
    </reaction>
</comment>
<keyword evidence="6 11" id="KW-1133">Transmembrane helix</keyword>
<keyword evidence="9 11" id="KW-0594">Phospholipid biosynthesis</keyword>
<evidence type="ECO:0000256" key="4">
    <source>
        <dbReference type="ARBA" id="ARBA00022692"/>
    </source>
</evidence>
<evidence type="ECO:0000256" key="10">
    <source>
        <dbReference type="ARBA" id="ARBA00023264"/>
    </source>
</evidence>
<organism evidence="12">
    <name type="scientific">Ignisphaera aggregans</name>
    <dbReference type="NCBI Taxonomy" id="334771"/>
    <lineage>
        <taxon>Archaea</taxon>
        <taxon>Thermoproteota</taxon>
        <taxon>Thermoprotei</taxon>
        <taxon>Desulfurococcales</taxon>
        <taxon>Desulfurococcaceae</taxon>
        <taxon>Ignisphaera</taxon>
    </lineage>
</organism>
<comment type="subcellular location">
    <subcellularLocation>
        <location evidence="11">Cell membrane</location>
        <topology evidence="11">Multi-pass membrane protein</topology>
    </subcellularLocation>
</comment>
<evidence type="ECO:0000256" key="2">
    <source>
        <dbReference type="ARBA" id="ARBA00022516"/>
    </source>
</evidence>
<evidence type="ECO:0000256" key="8">
    <source>
        <dbReference type="ARBA" id="ARBA00023136"/>
    </source>
</evidence>